<name>A0AAN6WHA4_9PEZI</name>
<sequence>MAPISQLLTQDLPTKTLQLAHHLLPRQSAPDATVTVITTGGNDSNNDDEPTDAKTLTGGAIAGIVIGSIAGLLLLIWIIRSCTNLGAPPGREADPGKPWYGGVKDEYPPRHRSPRRHSSSRHGHHHHHSRSRERRVSMGEVVGPAPPVVYASRTSRSRSPGGAYAVYGLDDVRVSRSRSRSRY</sequence>
<dbReference type="Proteomes" id="UP001302126">
    <property type="component" value="Unassembled WGS sequence"/>
</dbReference>
<feature type="compositionally biased region" description="Basic residues" evidence="1">
    <location>
        <begin position="110"/>
        <end position="133"/>
    </location>
</feature>
<keyword evidence="4" id="KW-1185">Reference proteome</keyword>
<reference evidence="3" key="1">
    <citation type="journal article" date="2023" name="Mol. Phylogenet. Evol.">
        <title>Genome-scale phylogeny and comparative genomics of the fungal order Sordariales.</title>
        <authorList>
            <person name="Hensen N."/>
            <person name="Bonometti L."/>
            <person name="Westerberg I."/>
            <person name="Brannstrom I.O."/>
            <person name="Guillou S."/>
            <person name="Cros-Aarteil S."/>
            <person name="Calhoun S."/>
            <person name="Haridas S."/>
            <person name="Kuo A."/>
            <person name="Mondo S."/>
            <person name="Pangilinan J."/>
            <person name="Riley R."/>
            <person name="LaButti K."/>
            <person name="Andreopoulos B."/>
            <person name="Lipzen A."/>
            <person name="Chen C."/>
            <person name="Yan M."/>
            <person name="Daum C."/>
            <person name="Ng V."/>
            <person name="Clum A."/>
            <person name="Steindorff A."/>
            <person name="Ohm R.A."/>
            <person name="Martin F."/>
            <person name="Silar P."/>
            <person name="Natvig D.O."/>
            <person name="Lalanne C."/>
            <person name="Gautier V."/>
            <person name="Ament-Velasquez S.L."/>
            <person name="Kruys A."/>
            <person name="Hutchinson M.I."/>
            <person name="Powell A.J."/>
            <person name="Barry K."/>
            <person name="Miller A.N."/>
            <person name="Grigoriev I.V."/>
            <person name="Debuchy R."/>
            <person name="Gladieux P."/>
            <person name="Hiltunen Thoren M."/>
            <person name="Johannesson H."/>
        </authorList>
    </citation>
    <scope>NUCLEOTIDE SEQUENCE</scope>
    <source>
        <strain evidence="3">PSN309</strain>
    </source>
</reference>
<gene>
    <name evidence="3" type="ORF">QBC35DRAFT_510632</name>
</gene>
<feature type="transmembrane region" description="Helical" evidence="2">
    <location>
        <begin position="56"/>
        <end position="79"/>
    </location>
</feature>
<evidence type="ECO:0000313" key="4">
    <source>
        <dbReference type="Proteomes" id="UP001302126"/>
    </source>
</evidence>
<reference evidence="3" key="2">
    <citation type="submission" date="2023-05" db="EMBL/GenBank/DDBJ databases">
        <authorList>
            <consortium name="Lawrence Berkeley National Laboratory"/>
            <person name="Steindorff A."/>
            <person name="Hensen N."/>
            <person name="Bonometti L."/>
            <person name="Westerberg I."/>
            <person name="Brannstrom I.O."/>
            <person name="Guillou S."/>
            <person name="Cros-Aarteil S."/>
            <person name="Calhoun S."/>
            <person name="Haridas S."/>
            <person name="Kuo A."/>
            <person name="Mondo S."/>
            <person name="Pangilinan J."/>
            <person name="Riley R."/>
            <person name="Labutti K."/>
            <person name="Andreopoulos B."/>
            <person name="Lipzen A."/>
            <person name="Chen C."/>
            <person name="Yanf M."/>
            <person name="Daum C."/>
            <person name="Ng V."/>
            <person name="Clum A."/>
            <person name="Ohm R."/>
            <person name="Martin F."/>
            <person name="Silar P."/>
            <person name="Natvig D."/>
            <person name="Lalanne C."/>
            <person name="Gautier V."/>
            <person name="Ament-Velasquez S.L."/>
            <person name="Kruys A."/>
            <person name="Hutchinson M.I."/>
            <person name="Powell A.J."/>
            <person name="Barry K."/>
            <person name="Miller A.N."/>
            <person name="Grigoriev I.V."/>
            <person name="Debuchy R."/>
            <person name="Gladieux P."/>
            <person name="Thoren M.H."/>
            <person name="Johannesson H."/>
        </authorList>
    </citation>
    <scope>NUCLEOTIDE SEQUENCE</scope>
    <source>
        <strain evidence="3">PSN309</strain>
    </source>
</reference>
<organism evidence="3 4">
    <name type="scientific">Podospora australis</name>
    <dbReference type="NCBI Taxonomy" id="1536484"/>
    <lineage>
        <taxon>Eukaryota</taxon>
        <taxon>Fungi</taxon>
        <taxon>Dikarya</taxon>
        <taxon>Ascomycota</taxon>
        <taxon>Pezizomycotina</taxon>
        <taxon>Sordariomycetes</taxon>
        <taxon>Sordariomycetidae</taxon>
        <taxon>Sordariales</taxon>
        <taxon>Podosporaceae</taxon>
        <taxon>Podospora</taxon>
    </lineage>
</organism>
<proteinExistence type="predicted"/>
<dbReference type="AlphaFoldDB" id="A0AAN6WHA4"/>
<evidence type="ECO:0000256" key="1">
    <source>
        <dbReference type="SAM" id="MobiDB-lite"/>
    </source>
</evidence>
<protein>
    <submittedName>
        <fullName evidence="3">Uncharacterized protein</fullName>
    </submittedName>
</protein>
<dbReference type="EMBL" id="MU864768">
    <property type="protein sequence ID" value="KAK4182089.1"/>
    <property type="molecule type" value="Genomic_DNA"/>
</dbReference>
<feature type="region of interest" description="Disordered" evidence="1">
    <location>
        <begin position="31"/>
        <end position="51"/>
    </location>
</feature>
<feature type="region of interest" description="Disordered" evidence="1">
    <location>
        <begin position="87"/>
        <end position="183"/>
    </location>
</feature>
<keyword evidence="2" id="KW-0472">Membrane</keyword>
<comment type="caution">
    <text evidence="3">The sequence shown here is derived from an EMBL/GenBank/DDBJ whole genome shotgun (WGS) entry which is preliminary data.</text>
</comment>
<keyword evidence="2" id="KW-1133">Transmembrane helix</keyword>
<evidence type="ECO:0000313" key="3">
    <source>
        <dbReference type="EMBL" id="KAK4182089.1"/>
    </source>
</evidence>
<accession>A0AAN6WHA4</accession>
<feature type="compositionally biased region" description="Polar residues" evidence="1">
    <location>
        <begin position="35"/>
        <end position="44"/>
    </location>
</feature>
<keyword evidence="2" id="KW-0812">Transmembrane</keyword>
<evidence type="ECO:0000256" key="2">
    <source>
        <dbReference type="SAM" id="Phobius"/>
    </source>
</evidence>